<reference evidence="13 14" key="1">
    <citation type="journal article" date="2011" name="Stand. Genomic Sci.">
        <title>Complete genome sequence of 'Thioalkalivibrio sulfidophilus' HL-EbGr7.</title>
        <authorList>
            <person name="Muyzer G."/>
            <person name="Sorokin D.Y."/>
            <person name="Mavromatis K."/>
            <person name="Lapidus A."/>
            <person name="Clum A."/>
            <person name="Ivanova N."/>
            <person name="Pati A."/>
            <person name="d'Haeseleer P."/>
            <person name="Woyke T."/>
            <person name="Kyrpides N.C."/>
        </authorList>
    </citation>
    <scope>NUCLEOTIDE SEQUENCE [LARGE SCALE GENOMIC DNA]</scope>
    <source>
        <strain evidence="13 14">HL-EbGR7</strain>
    </source>
</reference>
<keyword evidence="6 12" id="KW-0915">Sodium</keyword>
<keyword evidence="14" id="KW-1185">Reference proteome</keyword>
<dbReference type="GO" id="GO:0062054">
    <property type="term" value="F:fluoride channel activity"/>
    <property type="evidence" value="ECO:0007669"/>
    <property type="project" value="UniProtKB-UniRule"/>
</dbReference>
<evidence type="ECO:0000256" key="9">
    <source>
        <dbReference type="ARBA" id="ARBA00023303"/>
    </source>
</evidence>
<keyword evidence="9 12" id="KW-0407">Ion channel</keyword>
<accession>B8GLE6</accession>
<keyword evidence="7 12" id="KW-0406">Ion transport</keyword>
<dbReference type="AlphaFoldDB" id="B8GLE6"/>
<keyword evidence="3 12" id="KW-0997">Cell inner membrane</keyword>
<feature type="transmembrane region" description="Helical" evidence="12">
    <location>
        <begin position="68"/>
        <end position="91"/>
    </location>
</feature>
<dbReference type="Pfam" id="PF02537">
    <property type="entry name" value="CRCB"/>
    <property type="match status" value="1"/>
</dbReference>
<dbReference type="STRING" id="396588.Tgr7_2423"/>
<organism evidence="13 14">
    <name type="scientific">Thioalkalivibrio sulfidiphilus (strain HL-EbGR7)</name>
    <dbReference type="NCBI Taxonomy" id="396588"/>
    <lineage>
        <taxon>Bacteria</taxon>
        <taxon>Pseudomonadati</taxon>
        <taxon>Pseudomonadota</taxon>
        <taxon>Gammaproteobacteria</taxon>
        <taxon>Chromatiales</taxon>
        <taxon>Ectothiorhodospiraceae</taxon>
        <taxon>Thioalkalivibrio</taxon>
    </lineage>
</organism>
<keyword evidence="8 12" id="KW-0472">Membrane</keyword>
<feature type="binding site" evidence="12">
    <location>
        <position position="75"/>
    </location>
    <ligand>
        <name>Na(+)</name>
        <dbReference type="ChEBI" id="CHEBI:29101"/>
        <note>structural</note>
    </ligand>
</feature>
<dbReference type="KEGG" id="tgr:Tgr7_2423"/>
<evidence type="ECO:0000256" key="10">
    <source>
        <dbReference type="ARBA" id="ARBA00035120"/>
    </source>
</evidence>
<dbReference type="OrthoDB" id="9806299at2"/>
<comment type="catalytic activity">
    <reaction evidence="11">
        <text>fluoride(in) = fluoride(out)</text>
        <dbReference type="Rhea" id="RHEA:76159"/>
        <dbReference type="ChEBI" id="CHEBI:17051"/>
    </reaction>
    <physiologicalReaction direction="left-to-right" evidence="11">
        <dbReference type="Rhea" id="RHEA:76160"/>
    </physiologicalReaction>
</comment>
<gene>
    <name evidence="12" type="primary">fluC</name>
    <name evidence="12" type="synonym">crcB</name>
    <name evidence="13" type="ordered locus">Tgr7_2423</name>
</gene>
<dbReference type="RefSeq" id="WP_012638976.1">
    <property type="nucleotide sequence ID" value="NC_011901.1"/>
</dbReference>
<evidence type="ECO:0000313" key="13">
    <source>
        <dbReference type="EMBL" id="ACL73501.1"/>
    </source>
</evidence>
<dbReference type="eggNOG" id="COG0239">
    <property type="taxonomic scope" value="Bacteria"/>
</dbReference>
<keyword evidence="4 12" id="KW-0812">Transmembrane</keyword>
<proteinExistence type="inferred from homology"/>
<dbReference type="EMBL" id="CP001339">
    <property type="protein sequence ID" value="ACL73501.1"/>
    <property type="molecule type" value="Genomic_DNA"/>
</dbReference>
<protein>
    <recommendedName>
        <fullName evidence="12">Fluoride-specific ion channel FluC</fullName>
    </recommendedName>
</protein>
<comment type="similarity">
    <text evidence="10 12">Belongs to the fluoride channel Fluc/FEX (TC 1.A.43) family.</text>
</comment>
<dbReference type="GO" id="GO:0140114">
    <property type="term" value="P:cellular detoxification of fluoride"/>
    <property type="evidence" value="ECO:0007669"/>
    <property type="project" value="UniProtKB-UniRule"/>
</dbReference>
<dbReference type="HAMAP" id="MF_00454">
    <property type="entry name" value="FluC"/>
    <property type="match status" value="1"/>
</dbReference>
<feature type="transmembrane region" description="Helical" evidence="12">
    <location>
        <begin position="103"/>
        <end position="125"/>
    </location>
</feature>
<evidence type="ECO:0000256" key="3">
    <source>
        <dbReference type="ARBA" id="ARBA00022519"/>
    </source>
</evidence>
<keyword evidence="5 12" id="KW-1133">Transmembrane helix</keyword>
<comment type="subcellular location">
    <subcellularLocation>
        <location evidence="12">Cell inner membrane</location>
        <topology evidence="12">Multi-pass membrane protein</topology>
    </subcellularLocation>
    <subcellularLocation>
        <location evidence="1">Cell membrane</location>
        <topology evidence="1">Multi-pass membrane protein</topology>
    </subcellularLocation>
</comment>
<evidence type="ECO:0000256" key="11">
    <source>
        <dbReference type="ARBA" id="ARBA00035585"/>
    </source>
</evidence>
<evidence type="ECO:0000256" key="2">
    <source>
        <dbReference type="ARBA" id="ARBA00022475"/>
    </source>
</evidence>
<dbReference type="Proteomes" id="UP000002383">
    <property type="component" value="Chromosome"/>
</dbReference>
<feature type="transmembrane region" description="Helical" evidence="12">
    <location>
        <begin position="36"/>
        <end position="56"/>
    </location>
</feature>
<evidence type="ECO:0000313" key="14">
    <source>
        <dbReference type="Proteomes" id="UP000002383"/>
    </source>
</evidence>
<evidence type="ECO:0000256" key="7">
    <source>
        <dbReference type="ARBA" id="ARBA00023065"/>
    </source>
</evidence>
<comment type="activity regulation">
    <text evidence="12">Na(+) is not transported, but it plays an essential structural role and its presence is essential for fluoride channel function.</text>
</comment>
<dbReference type="InterPro" id="IPR003691">
    <property type="entry name" value="FluC"/>
</dbReference>
<comment type="function">
    <text evidence="12">Fluoride-specific ion channel. Important for reducing fluoride concentration in the cell, thus reducing its toxicity.</text>
</comment>
<evidence type="ECO:0000256" key="6">
    <source>
        <dbReference type="ARBA" id="ARBA00023053"/>
    </source>
</evidence>
<keyword evidence="12" id="KW-0813">Transport</keyword>
<sequence precursor="true">MPEPVSILGVALGSALGAMARHGLSQWVARHLGEGFPWGTWVVNLSGAFALGLLAGVMHDGGGWLSAWLIYGFLGSYTTVSTFSLQTLALARDGHLFRAGSNVLGTAIACTLAAGLGVWLGGGLWTG</sequence>
<dbReference type="PANTHER" id="PTHR28259">
    <property type="entry name" value="FLUORIDE EXPORT PROTEIN 1-RELATED"/>
    <property type="match status" value="1"/>
</dbReference>
<keyword evidence="12" id="KW-0479">Metal-binding</keyword>
<name>B8GLE6_THISH</name>
<evidence type="ECO:0000256" key="8">
    <source>
        <dbReference type="ARBA" id="ARBA00023136"/>
    </source>
</evidence>
<dbReference type="GO" id="GO:0005886">
    <property type="term" value="C:plasma membrane"/>
    <property type="evidence" value="ECO:0007669"/>
    <property type="project" value="UniProtKB-SubCell"/>
</dbReference>
<dbReference type="HOGENOM" id="CLU_114342_3_0_6"/>
<feature type="binding site" evidence="12">
    <location>
        <position position="78"/>
    </location>
    <ligand>
        <name>Na(+)</name>
        <dbReference type="ChEBI" id="CHEBI:29101"/>
        <note>structural</note>
    </ligand>
</feature>
<dbReference type="GO" id="GO:0046872">
    <property type="term" value="F:metal ion binding"/>
    <property type="evidence" value="ECO:0007669"/>
    <property type="project" value="UniProtKB-KW"/>
</dbReference>
<dbReference type="PANTHER" id="PTHR28259:SF1">
    <property type="entry name" value="FLUORIDE EXPORT PROTEIN 1-RELATED"/>
    <property type="match status" value="1"/>
</dbReference>
<evidence type="ECO:0000256" key="5">
    <source>
        <dbReference type="ARBA" id="ARBA00022989"/>
    </source>
</evidence>
<evidence type="ECO:0000256" key="1">
    <source>
        <dbReference type="ARBA" id="ARBA00004651"/>
    </source>
</evidence>
<evidence type="ECO:0000256" key="12">
    <source>
        <dbReference type="HAMAP-Rule" id="MF_00454"/>
    </source>
</evidence>
<evidence type="ECO:0000256" key="4">
    <source>
        <dbReference type="ARBA" id="ARBA00022692"/>
    </source>
</evidence>
<keyword evidence="2 12" id="KW-1003">Cell membrane</keyword>